<dbReference type="PANTHER" id="PTHR45642">
    <property type="entry name" value="GDSL ESTERASE/LIPASE EXL3"/>
    <property type="match status" value="1"/>
</dbReference>
<dbReference type="AlphaFoldDB" id="A0A2G9HXA9"/>
<keyword evidence="4" id="KW-1185">Reference proteome</keyword>
<comment type="caution">
    <text evidence="3">The sequence shown here is derived from an EMBL/GenBank/DDBJ whole genome shotgun (WGS) entry which is preliminary data.</text>
</comment>
<dbReference type="FunFam" id="3.40.50.1110:FF:000003">
    <property type="entry name" value="GDSL esterase/lipase APG"/>
    <property type="match status" value="1"/>
</dbReference>
<dbReference type="CDD" id="cd01837">
    <property type="entry name" value="SGNH_plant_lipase_like"/>
    <property type="match status" value="1"/>
</dbReference>
<sequence length="351" mass="38771">MPSLFAPACFLIFTLIGAAAAAGKVPAVIVFGDSSVDAGNNNQISTMLKSNFQPYGRDFYGGRPTGRFSNGRIPPDFISEAFGLRPFVPAYLDPQYNISDFAAGVCFASAGTGFDSSTSDVLNVIPLWKEVEYYKEYQNKLKAYVGDTKAHDIISESLYIISLGTNDFLENYYTLPSTRSKYTIDQFQDHILGLAEKFVKDIYELGARKMSLTGLPPMGCLPLERTTNFVNGNGGGCMDGYNNVALHFNGKMDGLVKKLNGEMPGIRVVFTNPYGIFMEIIRKPSNFGFEVASVACCATGMFEMGYLCDQLNPFTCSDANKYVLWDSFHPTEKTSRIIADYVVKHSLREFL</sequence>
<name>A0A2G9HXA9_9LAMI</name>
<dbReference type="Proteomes" id="UP000231279">
    <property type="component" value="Unassembled WGS sequence"/>
</dbReference>
<dbReference type="InterPro" id="IPR035669">
    <property type="entry name" value="SGNH_plant_lipase-like"/>
</dbReference>
<evidence type="ECO:0000256" key="2">
    <source>
        <dbReference type="SAM" id="SignalP"/>
    </source>
</evidence>
<dbReference type="GO" id="GO:0004806">
    <property type="term" value="F:triacylglycerol lipase activity"/>
    <property type="evidence" value="ECO:0007669"/>
    <property type="project" value="UniProtKB-EC"/>
</dbReference>
<dbReference type="PANTHER" id="PTHR45642:SF46">
    <property type="entry name" value="OS06G0636700 PROTEIN"/>
    <property type="match status" value="1"/>
</dbReference>
<dbReference type="InterPro" id="IPR001087">
    <property type="entry name" value="GDSL"/>
</dbReference>
<evidence type="ECO:0000313" key="3">
    <source>
        <dbReference type="EMBL" id="PIN22145.1"/>
    </source>
</evidence>
<gene>
    <name evidence="3" type="ORF">CDL12_05125</name>
</gene>
<organism evidence="3 4">
    <name type="scientific">Handroanthus impetiginosus</name>
    <dbReference type="NCBI Taxonomy" id="429701"/>
    <lineage>
        <taxon>Eukaryota</taxon>
        <taxon>Viridiplantae</taxon>
        <taxon>Streptophyta</taxon>
        <taxon>Embryophyta</taxon>
        <taxon>Tracheophyta</taxon>
        <taxon>Spermatophyta</taxon>
        <taxon>Magnoliopsida</taxon>
        <taxon>eudicotyledons</taxon>
        <taxon>Gunneridae</taxon>
        <taxon>Pentapetalae</taxon>
        <taxon>asterids</taxon>
        <taxon>lamiids</taxon>
        <taxon>Lamiales</taxon>
        <taxon>Bignoniaceae</taxon>
        <taxon>Crescentiina</taxon>
        <taxon>Tabebuia alliance</taxon>
        <taxon>Handroanthus</taxon>
    </lineage>
</organism>
<keyword evidence="3" id="KW-0378">Hydrolase</keyword>
<evidence type="ECO:0000313" key="4">
    <source>
        <dbReference type="Proteomes" id="UP000231279"/>
    </source>
</evidence>
<dbReference type="InterPro" id="IPR050592">
    <property type="entry name" value="GDSL_lipolytic_enzyme"/>
</dbReference>
<reference evidence="4" key="1">
    <citation type="journal article" date="2018" name="Gigascience">
        <title>Genome assembly of the Pink Ipe (Handroanthus impetiginosus, Bignoniaceae), a highly valued, ecologically keystone Neotropical timber forest tree.</title>
        <authorList>
            <person name="Silva-Junior O.B."/>
            <person name="Grattapaglia D."/>
            <person name="Novaes E."/>
            <person name="Collevatti R.G."/>
        </authorList>
    </citation>
    <scope>NUCLEOTIDE SEQUENCE [LARGE SCALE GENOMIC DNA]</scope>
    <source>
        <strain evidence="4">cv. UFG-1</strain>
    </source>
</reference>
<dbReference type="Pfam" id="PF00657">
    <property type="entry name" value="Lipase_GDSL"/>
    <property type="match status" value="1"/>
</dbReference>
<dbReference type="EMBL" id="NKXS01000820">
    <property type="protein sequence ID" value="PIN22145.1"/>
    <property type="molecule type" value="Genomic_DNA"/>
</dbReference>
<comment type="similarity">
    <text evidence="1">Belongs to the 'GDSL' lipolytic enzyme family.</text>
</comment>
<dbReference type="SUPFAM" id="SSF52266">
    <property type="entry name" value="SGNH hydrolase"/>
    <property type="match status" value="1"/>
</dbReference>
<dbReference type="InterPro" id="IPR036514">
    <property type="entry name" value="SGNH_hydro_sf"/>
</dbReference>
<proteinExistence type="inferred from homology"/>
<accession>A0A2G9HXA9</accession>
<evidence type="ECO:0000256" key="1">
    <source>
        <dbReference type="ARBA" id="ARBA00008668"/>
    </source>
</evidence>
<feature type="chain" id="PRO_5013802591" evidence="2">
    <location>
        <begin position="22"/>
        <end position="351"/>
    </location>
</feature>
<dbReference type="EC" id="3.1.1.3" evidence="3"/>
<dbReference type="STRING" id="429701.A0A2G9HXA9"/>
<feature type="signal peptide" evidence="2">
    <location>
        <begin position="1"/>
        <end position="21"/>
    </location>
</feature>
<dbReference type="Gene3D" id="3.40.50.1110">
    <property type="entry name" value="SGNH hydrolase"/>
    <property type="match status" value="1"/>
</dbReference>
<keyword evidence="2" id="KW-0732">Signal</keyword>
<dbReference type="OrthoDB" id="1600564at2759"/>
<protein>
    <submittedName>
        <fullName evidence="3">Triacylglycerol lipase</fullName>
        <ecNumber evidence="3">3.1.1.3</ecNumber>
    </submittedName>
</protein>